<dbReference type="SMART" id="SM01373">
    <property type="entry name" value="MAGE"/>
    <property type="match status" value="1"/>
</dbReference>
<protein>
    <submittedName>
        <fullName evidence="3">Melanoma-associated antigen 8</fullName>
    </submittedName>
</protein>
<dbReference type="Gene3D" id="1.10.10.1210">
    <property type="entry name" value="MAGE homology domain, winged helix WH2 motif"/>
    <property type="match status" value="1"/>
</dbReference>
<dbReference type="Gene3D" id="1.10.10.1200">
    <property type="entry name" value="MAGE homology domain, winged helix WH1 motif"/>
    <property type="match status" value="1"/>
</dbReference>
<dbReference type="Proteomes" id="UP000011518">
    <property type="component" value="Unassembled WGS sequence"/>
</dbReference>
<dbReference type="InterPro" id="IPR002190">
    <property type="entry name" value="MHD_dom"/>
</dbReference>
<organism evidence="3 4">
    <name type="scientific">Tupaia chinensis</name>
    <name type="common">Chinese tree shrew</name>
    <name type="synonym">Tupaia belangeri chinensis</name>
    <dbReference type="NCBI Taxonomy" id="246437"/>
    <lineage>
        <taxon>Eukaryota</taxon>
        <taxon>Metazoa</taxon>
        <taxon>Chordata</taxon>
        <taxon>Craniata</taxon>
        <taxon>Vertebrata</taxon>
        <taxon>Euteleostomi</taxon>
        <taxon>Mammalia</taxon>
        <taxon>Eutheria</taxon>
        <taxon>Euarchontoglires</taxon>
        <taxon>Scandentia</taxon>
        <taxon>Tupaiidae</taxon>
        <taxon>Tupaia</taxon>
    </lineage>
</organism>
<keyword evidence="4" id="KW-1185">Reference proteome</keyword>
<dbReference type="STRING" id="246437.L8YFN2"/>
<dbReference type="FunFam" id="1.10.10.1210:FF:000001">
    <property type="entry name" value="melanoma-associated antigen D1"/>
    <property type="match status" value="1"/>
</dbReference>
<sequence>MADTPWSQSDEGSSSEDQGPRIRQDPAGHVSLLRRALYKKMVDLVLFLLHKYQVKEPITEEELLNSVIQDYQDYFLVIFNEASEYLQLIFGIEVKEVDPTSHSYVLVTILGLTYDGMLSDNQTMPKTGLLAIILGVIFMEGNPTPEEEIWEALNMMGIYTGREHFIFGEPRKLLTEEWVQENYLE</sequence>
<dbReference type="AlphaFoldDB" id="L8YFN2"/>
<dbReference type="InterPro" id="IPR041899">
    <property type="entry name" value="MAGE_WH2"/>
</dbReference>
<dbReference type="PANTHER" id="PTHR11736:SF153">
    <property type="entry name" value="MELANOMA-ASSOCIATED ANTIGEN 10"/>
    <property type="match status" value="1"/>
</dbReference>
<evidence type="ECO:0000256" key="1">
    <source>
        <dbReference type="SAM" id="MobiDB-lite"/>
    </source>
</evidence>
<dbReference type="InterPro" id="IPR041898">
    <property type="entry name" value="MAGE_WH1"/>
</dbReference>
<evidence type="ECO:0000259" key="2">
    <source>
        <dbReference type="PROSITE" id="PS50838"/>
    </source>
</evidence>
<evidence type="ECO:0000313" key="3">
    <source>
        <dbReference type="EMBL" id="ELV13944.1"/>
    </source>
</evidence>
<reference evidence="4" key="1">
    <citation type="submission" date="2012-07" db="EMBL/GenBank/DDBJ databases">
        <title>Genome of the Chinese tree shrew, a rising model animal genetically related to primates.</title>
        <authorList>
            <person name="Zhang G."/>
            <person name="Fan Y."/>
            <person name="Yao Y."/>
            <person name="Huang Z."/>
        </authorList>
    </citation>
    <scope>NUCLEOTIDE SEQUENCE [LARGE SCALE GENOMIC DNA]</scope>
</reference>
<gene>
    <name evidence="3" type="ORF">TREES_T100006866</name>
</gene>
<dbReference type="PANTHER" id="PTHR11736">
    <property type="entry name" value="MELANOMA-ASSOCIATED ANTIGEN MAGE ANTIGEN"/>
    <property type="match status" value="1"/>
</dbReference>
<dbReference type="EMBL" id="KB359748">
    <property type="protein sequence ID" value="ELV13944.1"/>
    <property type="molecule type" value="Genomic_DNA"/>
</dbReference>
<accession>L8YFN2</accession>
<dbReference type="GO" id="GO:0000122">
    <property type="term" value="P:negative regulation of transcription by RNA polymerase II"/>
    <property type="evidence" value="ECO:0007669"/>
    <property type="project" value="TreeGrafter"/>
</dbReference>
<reference evidence="4" key="2">
    <citation type="journal article" date="2013" name="Nat. Commun.">
        <title>Genome of the Chinese tree shrew.</title>
        <authorList>
            <person name="Fan Y."/>
            <person name="Huang Z.Y."/>
            <person name="Cao C.C."/>
            <person name="Chen C.S."/>
            <person name="Chen Y.X."/>
            <person name="Fan D.D."/>
            <person name="He J."/>
            <person name="Hou H.L."/>
            <person name="Hu L."/>
            <person name="Hu X.T."/>
            <person name="Jiang X.T."/>
            <person name="Lai R."/>
            <person name="Lang Y.S."/>
            <person name="Liang B."/>
            <person name="Liao S.G."/>
            <person name="Mu D."/>
            <person name="Ma Y.Y."/>
            <person name="Niu Y.Y."/>
            <person name="Sun X.Q."/>
            <person name="Xia J.Q."/>
            <person name="Xiao J."/>
            <person name="Xiong Z.Q."/>
            <person name="Xu L."/>
            <person name="Yang L."/>
            <person name="Zhang Y."/>
            <person name="Zhao W."/>
            <person name="Zhao X.D."/>
            <person name="Zheng Y.T."/>
            <person name="Zhou J.M."/>
            <person name="Zhu Y.B."/>
            <person name="Zhang G.J."/>
            <person name="Wang J."/>
            <person name="Yao Y.G."/>
        </authorList>
    </citation>
    <scope>NUCLEOTIDE SEQUENCE [LARGE SCALE GENOMIC DNA]</scope>
</reference>
<dbReference type="GO" id="GO:0005634">
    <property type="term" value="C:nucleus"/>
    <property type="evidence" value="ECO:0007669"/>
    <property type="project" value="TreeGrafter"/>
</dbReference>
<dbReference type="FunFam" id="1.10.10.1200:FF:000007">
    <property type="entry name" value="Melanoma-associated antigen C2"/>
    <property type="match status" value="1"/>
</dbReference>
<evidence type="ECO:0000313" key="4">
    <source>
        <dbReference type="Proteomes" id="UP000011518"/>
    </source>
</evidence>
<feature type="compositionally biased region" description="Low complexity" evidence="1">
    <location>
        <begin position="7"/>
        <end position="17"/>
    </location>
</feature>
<dbReference type="PROSITE" id="PS50838">
    <property type="entry name" value="MAGE"/>
    <property type="match status" value="1"/>
</dbReference>
<feature type="domain" description="MAGE" evidence="2">
    <location>
        <begin position="37"/>
        <end position="185"/>
    </location>
</feature>
<dbReference type="InterPro" id="IPR037445">
    <property type="entry name" value="MAGE"/>
</dbReference>
<dbReference type="InParanoid" id="L8YFN2"/>
<name>L8YFN2_TUPCH</name>
<feature type="region of interest" description="Disordered" evidence="1">
    <location>
        <begin position="1"/>
        <end position="24"/>
    </location>
</feature>
<proteinExistence type="predicted"/>
<dbReference type="Pfam" id="PF01454">
    <property type="entry name" value="MAGE"/>
    <property type="match status" value="1"/>
</dbReference>